<accession>A0A1I7X269</accession>
<proteinExistence type="predicted"/>
<evidence type="ECO:0000313" key="3">
    <source>
        <dbReference type="WBParaSite" id="Hba_11541"/>
    </source>
</evidence>
<dbReference type="WBParaSite" id="Hba_11541">
    <property type="protein sequence ID" value="Hba_11541"/>
    <property type="gene ID" value="Hba_11541"/>
</dbReference>
<feature type="region of interest" description="Disordered" evidence="1">
    <location>
        <begin position="1"/>
        <end position="39"/>
    </location>
</feature>
<protein>
    <submittedName>
        <fullName evidence="3">Transposase</fullName>
    </submittedName>
</protein>
<reference evidence="3" key="1">
    <citation type="submission" date="2016-11" db="UniProtKB">
        <authorList>
            <consortium name="WormBaseParasite"/>
        </authorList>
    </citation>
    <scope>IDENTIFICATION</scope>
</reference>
<evidence type="ECO:0000256" key="1">
    <source>
        <dbReference type="SAM" id="MobiDB-lite"/>
    </source>
</evidence>
<organism evidence="2 3">
    <name type="scientific">Heterorhabditis bacteriophora</name>
    <name type="common">Entomopathogenic nematode worm</name>
    <dbReference type="NCBI Taxonomy" id="37862"/>
    <lineage>
        <taxon>Eukaryota</taxon>
        <taxon>Metazoa</taxon>
        <taxon>Ecdysozoa</taxon>
        <taxon>Nematoda</taxon>
        <taxon>Chromadorea</taxon>
        <taxon>Rhabditida</taxon>
        <taxon>Rhabditina</taxon>
        <taxon>Rhabditomorpha</taxon>
        <taxon>Strongyloidea</taxon>
        <taxon>Heterorhabditidae</taxon>
        <taxon>Heterorhabditis</taxon>
    </lineage>
</organism>
<sequence length="104" mass="11916">MIDYGFAIGPKGYKDQSTNPQTKRKDKSHRSEQSETRNPMLYRFMKNLHCLHRTTLEWHPTNRLDMLTAALTLYVQDFSISALSIYLSTSGLGISMGLPTHLIK</sequence>
<dbReference type="AlphaFoldDB" id="A0A1I7X269"/>
<keyword evidence="2" id="KW-1185">Reference proteome</keyword>
<evidence type="ECO:0000313" key="2">
    <source>
        <dbReference type="Proteomes" id="UP000095283"/>
    </source>
</evidence>
<name>A0A1I7X269_HETBA</name>
<dbReference type="Proteomes" id="UP000095283">
    <property type="component" value="Unplaced"/>
</dbReference>